<evidence type="ECO:0000313" key="7">
    <source>
        <dbReference type="EnsemblMetazoa" id="MDOA012264-PB"/>
    </source>
</evidence>
<evidence type="ECO:0000259" key="5">
    <source>
        <dbReference type="PROSITE" id="PS51192"/>
    </source>
</evidence>
<dbReference type="PROSITE" id="PS51192">
    <property type="entry name" value="HELICASE_ATP_BIND_1"/>
    <property type="match status" value="1"/>
</dbReference>
<feature type="region of interest" description="Disordered" evidence="4">
    <location>
        <begin position="68"/>
        <end position="111"/>
    </location>
</feature>
<dbReference type="SMART" id="SM00490">
    <property type="entry name" value="HELICc"/>
    <property type="match status" value="1"/>
</dbReference>
<dbReference type="InterPro" id="IPR027417">
    <property type="entry name" value="P-loop_NTPase"/>
</dbReference>
<evidence type="ECO:0000313" key="9">
    <source>
        <dbReference type="RefSeq" id="XP_011293320.1"/>
    </source>
</evidence>
<keyword evidence="3" id="KW-0539">Nucleus</keyword>
<dbReference type="KEGG" id="mde:101893027"/>
<dbReference type="GO" id="GO:0005524">
    <property type="term" value="F:ATP binding"/>
    <property type="evidence" value="ECO:0007669"/>
    <property type="project" value="InterPro"/>
</dbReference>
<dbReference type="eggNOG" id="KOG0385">
    <property type="taxonomic scope" value="Eukaryota"/>
</dbReference>
<dbReference type="GO" id="GO:0005634">
    <property type="term" value="C:nucleus"/>
    <property type="evidence" value="ECO:0007669"/>
    <property type="project" value="UniProtKB-SubCell"/>
</dbReference>
<dbReference type="GO" id="GO:0000785">
    <property type="term" value="C:chromatin"/>
    <property type="evidence" value="ECO:0007669"/>
    <property type="project" value="TreeGrafter"/>
</dbReference>
<proteinExistence type="predicted"/>
<organism evidence="7">
    <name type="scientific">Musca domestica</name>
    <name type="common">House fly</name>
    <dbReference type="NCBI Taxonomy" id="7370"/>
    <lineage>
        <taxon>Eukaryota</taxon>
        <taxon>Metazoa</taxon>
        <taxon>Ecdysozoa</taxon>
        <taxon>Arthropoda</taxon>
        <taxon>Hexapoda</taxon>
        <taxon>Insecta</taxon>
        <taxon>Pterygota</taxon>
        <taxon>Neoptera</taxon>
        <taxon>Endopterygota</taxon>
        <taxon>Diptera</taxon>
        <taxon>Brachycera</taxon>
        <taxon>Muscomorpha</taxon>
        <taxon>Muscoidea</taxon>
        <taxon>Muscidae</taxon>
        <taxon>Musca</taxon>
    </lineage>
</organism>
<keyword evidence="8" id="KW-1185">Reference proteome</keyword>
<dbReference type="Gene3D" id="3.40.50.10810">
    <property type="entry name" value="Tandem AAA-ATPase domain"/>
    <property type="match status" value="1"/>
</dbReference>
<evidence type="ECO:0000256" key="1">
    <source>
        <dbReference type="ARBA" id="ARBA00004123"/>
    </source>
</evidence>
<dbReference type="VEuPathDB" id="VectorBase:MDOA012264"/>
<reference evidence="9" key="3">
    <citation type="submission" date="2025-04" db="UniProtKB">
        <authorList>
            <consortium name="RefSeq"/>
        </authorList>
    </citation>
    <scope>IDENTIFICATION</scope>
</reference>
<feature type="compositionally biased region" description="Low complexity" evidence="4">
    <location>
        <begin position="68"/>
        <end position="80"/>
    </location>
</feature>
<keyword evidence="2" id="KW-0378">Hydrolase</keyword>
<evidence type="ECO:0000259" key="6">
    <source>
        <dbReference type="PROSITE" id="PS51194"/>
    </source>
</evidence>
<feature type="compositionally biased region" description="Basic and acidic residues" evidence="4">
    <location>
        <begin position="1"/>
        <end position="20"/>
    </location>
</feature>
<dbReference type="VEuPathDB" id="VectorBase:MDOMA2_000432"/>
<dbReference type="InterPro" id="IPR044754">
    <property type="entry name" value="Isw1/2_DEXHc"/>
</dbReference>
<feature type="compositionally biased region" description="Basic residues" evidence="4">
    <location>
        <begin position="83"/>
        <end position="92"/>
    </location>
</feature>
<dbReference type="EnsemblMetazoa" id="MDOA012264-RB">
    <property type="protein sequence ID" value="MDOA012264-PB"/>
    <property type="gene ID" value="MDOA012264"/>
</dbReference>
<dbReference type="GO" id="GO:0016887">
    <property type="term" value="F:ATP hydrolysis activity"/>
    <property type="evidence" value="ECO:0007669"/>
    <property type="project" value="TreeGrafter"/>
</dbReference>
<dbReference type="InterPro" id="IPR001650">
    <property type="entry name" value="Helicase_C-like"/>
</dbReference>
<dbReference type="InterPro" id="IPR000330">
    <property type="entry name" value="SNF2_N"/>
</dbReference>
<gene>
    <name evidence="7" type="primary">101893027</name>
    <name evidence="9" type="synonym">LOC101893027</name>
</gene>
<dbReference type="AlphaFoldDB" id="A0A1I8N760"/>
<feature type="domain" description="Helicase C-terminal" evidence="6">
    <location>
        <begin position="428"/>
        <end position="577"/>
    </location>
</feature>
<evidence type="ECO:0000256" key="2">
    <source>
        <dbReference type="ARBA" id="ARBA00022801"/>
    </source>
</evidence>
<dbReference type="InterPro" id="IPR014001">
    <property type="entry name" value="Helicase_ATP-bd"/>
</dbReference>
<feature type="region of interest" description="Disordered" evidence="4">
    <location>
        <begin position="1"/>
        <end position="47"/>
    </location>
</feature>
<dbReference type="InterPro" id="IPR038718">
    <property type="entry name" value="SNF2-like_sf"/>
</dbReference>
<dbReference type="SMART" id="SM00487">
    <property type="entry name" value="DEXDc"/>
    <property type="match status" value="1"/>
</dbReference>
<dbReference type="OrthoDB" id="5857104at2759"/>
<comment type="subcellular location">
    <subcellularLocation>
        <location evidence="1">Nucleus</location>
    </subcellularLocation>
</comment>
<dbReference type="SUPFAM" id="SSF52540">
    <property type="entry name" value="P-loop containing nucleoside triphosphate hydrolases"/>
    <property type="match status" value="2"/>
</dbReference>
<dbReference type="GO" id="GO:0140658">
    <property type="term" value="F:ATP-dependent chromatin remodeler activity"/>
    <property type="evidence" value="ECO:0007669"/>
    <property type="project" value="TreeGrafter"/>
</dbReference>
<sequence length="630" mass="72880">MKRHERENVLVADKENMADNKRKRSSEVVNPSAKKQRLSSIDSTDEMDRSQRLEYLLQKSEALSNFVSAKSNNNNTANAPPKKPTKKPKTNNKKTAEDIQNNNNGPIRFDSSPSYIKGQMRDYQIAGLNWMISLHENNVAGILADEMGLGKTLQTISLLGYLKHYCNEAGPHMIIAPKSTLQNWMNEFKKWCPTIKAICLIGAKEERKEFKSNVFLKMDWDVCVTSYEMILCEKAFLRRVQWRYMIIDEAHRIKNEETVLSKYIRLFSITNRLLLTGTPVHNNLHELWAMLNFMLPDIFNSADDFDQWFNTDACLDDASMVKRLHAILEPFLLRRLKVDVEKTLKPKKVTKIYVGMTKMQNEWYKKILAKNVTQPNNIDGTEKKVTLFNTLMQLRKVTNHPYLFAGAEPGPPFSTDRHIVDNSGKMMALDKLLPKLRDQGSRVLIFSQFTTMLDILEDYCTWRSFPHCRLDGDTRHEERDQLIQQYNAKNSKLFIFMLSTRAGGLGINLTTADVVIFYDSDLNPQMDLQAMDRSHRIGQTKKVRVFRLITENTVEERINQLAEKKLELDKTVIQKGRNPFVLSKDVILNIIRSEMLAERKDFVLSEEEIDAVVARDDDDDDENNNNNEKP</sequence>
<dbReference type="InterPro" id="IPR049730">
    <property type="entry name" value="SNF2/RAD54-like_C"/>
</dbReference>
<dbReference type="GO" id="GO:0003682">
    <property type="term" value="F:chromatin binding"/>
    <property type="evidence" value="ECO:0007669"/>
    <property type="project" value="TreeGrafter"/>
</dbReference>
<protein>
    <submittedName>
        <fullName evidence="9">Chromatin-remodeling complex ATPase chain Iswi</fullName>
    </submittedName>
</protein>
<dbReference type="PANTHER" id="PTHR45623">
    <property type="entry name" value="CHROMODOMAIN-HELICASE-DNA-BINDING PROTEIN 3-RELATED-RELATED"/>
    <property type="match status" value="1"/>
</dbReference>
<dbReference type="CDD" id="cd17997">
    <property type="entry name" value="DEXHc_SMARCA1_SMARCA5"/>
    <property type="match status" value="1"/>
</dbReference>
<reference evidence="9" key="1">
    <citation type="journal article" date="2015" name="G3 (Bethesda)">
        <title>Transcriptomic Analysis of Musca domestica to Reveal Key Genes of the Prophenoloxidase-Activating System.</title>
        <authorList>
            <person name="Li D."/>
            <person name="Liang Y."/>
            <person name="Wang X."/>
            <person name="Wang L."/>
            <person name="Qi M."/>
            <person name="Yu Y."/>
            <person name="Luan Y."/>
        </authorList>
    </citation>
    <scope>NUCLEOTIDE SEQUENCE</scope>
</reference>
<dbReference type="Pfam" id="PF00271">
    <property type="entry name" value="Helicase_C"/>
    <property type="match status" value="1"/>
</dbReference>
<reference evidence="7" key="2">
    <citation type="submission" date="2020-05" db="UniProtKB">
        <authorList>
            <consortium name="EnsemblMetazoa"/>
        </authorList>
    </citation>
    <scope>IDENTIFICATION</scope>
    <source>
        <strain evidence="7">Aabys</strain>
    </source>
</reference>
<dbReference type="PANTHER" id="PTHR45623:SF49">
    <property type="entry name" value="SWI_SNF-RELATED MATRIX-ASSOCIATED ACTIN-DEPENDENT REGULATOR OF CHROMATIN SUBFAMILY A MEMBER 5"/>
    <property type="match status" value="1"/>
</dbReference>
<name>A0A1I8N760_MUSDO</name>
<accession>A0A1I8N760</accession>
<dbReference type="GO" id="GO:0034728">
    <property type="term" value="P:nucleosome organization"/>
    <property type="evidence" value="ECO:0007669"/>
    <property type="project" value="TreeGrafter"/>
</dbReference>
<dbReference type="CDD" id="cd18793">
    <property type="entry name" value="SF2_C_SNF"/>
    <property type="match status" value="1"/>
</dbReference>
<dbReference type="STRING" id="7370.A0A1I8N760"/>
<feature type="domain" description="Helicase ATP-binding" evidence="5">
    <location>
        <begin position="132"/>
        <end position="297"/>
    </location>
</feature>
<dbReference type="GO" id="GO:0003677">
    <property type="term" value="F:DNA binding"/>
    <property type="evidence" value="ECO:0007669"/>
    <property type="project" value="TreeGrafter"/>
</dbReference>
<dbReference type="FunFam" id="3.40.50.10810:FF:000101">
    <property type="entry name" value="SWI/SNF-related, matrix-associated, actin-dependent regulator of"/>
    <property type="match status" value="1"/>
</dbReference>
<dbReference type="Gene3D" id="3.40.50.300">
    <property type="entry name" value="P-loop containing nucleotide triphosphate hydrolases"/>
    <property type="match status" value="1"/>
</dbReference>
<dbReference type="GeneID" id="101893027"/>
<dbReference type="GO" id="GO:0042393">
    <property type="term" value="F:histone binding"/>
    <property type="evidence" value="ECO:0007669"/>
    <property type="project" value="TreeGrafter"/>
</dbReference>
<evidence type="ECO:0000256" key="4">
    <source>
        <dbReference type="SAM" id="MobiDB-lite"/>
    </source>
</evidence>
<dbReference type="Proteomes" id="UP001652621">
    <property type="component" value="Unplaced"/>
</dbReference>
<evidence type="ECO:0000256" key="3">
    <source>
        <dbReference type="ARBA" id="ARBA00023242"/>
    </source>
</evidence>
<dbReference type="RefSeq" id="XP_011293320.1">
    <property type="nucleotide sequence ID" value="XM_011295018.2"/>
</dbReference>
<evidence type="ECO:0000313" key="8">
    <source>
        <dbReference type="Proteomes" id="UP001652621"/>
    </source>
</evidence>
<dbReference type="PROSITE" id="PS51194">
    <property type="entry name" value="HELICASE_CTER"/>
    <property type="match status" value="1"/>
</dbReference>
<dbReference type="Pfam" id="PF00176">
    <property type="entry name" value="SNF2-rel_dom"/>
    <property type="match status" value="1"/>
</dbReference>